<comment type="similarity">
    <text evidence="1">Belongs to the TIP41 family.</text>
</comment>
<dbReference type="PANTHER" id="PTHR21021">
    <property type="entry name" value="GAF/PUTATIVE CYTOSKELETAL PROTEIN"/>
    <property type="match status" value="1"/>
</dbReference>
<dbReference type="InterPro" id="IPR051330">
    <property type="entry name" value="Phosphatase_reg/MetRdx"/>
</dbReference>
<reference evidence="3 4" key="1">
    <citation type="submission" date="2017-03" db="EMBL/GenBank/DDBJ databases">
        <title>Widespread Adenine N6-methylation of Active Genes in Fungi.</title>
        <authorList>
            <consortium name="DOE Joint Genome Institute"/>
            <person name="Mondo S.J."/>
            <person name="Dannebaum R.O."/>
            <person name="Kuo R.C."/>
            <person name="Louie K.B."/>
            <person name="Bewick A.J."/>
            <person name="Labutti K."/>
            <person name="Haridas S."/>
            <person name="Kuo A."/>
            <person name="Salamov A."/>
            <person name="Ahrendt S.R."/>
            <person name="Lau R."/>
            <person name="Bowen B.P."/>
            <person name="Lipzen A."/>
            <person name="Sullivan W."/>
            <person name="Andreopoulos W.B."/>
            <person name="Clum A."/>
            <person name="Lindquist E."/>
            <person name="Daum C."/>
            <person name="Northen T.R."/>
            <person name="Ramamoorthy G."/>
            <person name="Schmitz R.J."/>
            <person name="Gryganskyi A."/>
            <person name="Culley D."/>
            <person name="Magnuson J."/>
            <person name="James T.Y."/>
            <person name="O'Malley M.A."/>
            <person name="Stajich J.E."/>
            <person name="Spatafora J.W."/>
            <person name="Visel A."/>
            <person name="Grigoriev I.V."/>
        </authorList>
    </citation>
    <scope>NUCLEOTIDE SEQUENCE [LARGE SCALE GENOMIC DNA]</scope>
    <source>
        <strain evidence="3 4">NRRL Y-17943</strain>
    </source>
</reference>
<protein>
    <submittedName>
        <fullName evidence="3">TIP41-like family-domain-containing protein</fullName>
    </submittedName>
</protein>
<dbReference type="STRING" id="4999.A0A1Y1U945"/>
<comment type="caution">
    <text evidence="3">The sequence shown here is derived from an EMBL/GenBank/DDBJ whole genome shotgun (WGS) entry which is preliminary data.</text>
</comment>
<dbReference type="GO" id="GO:0031929">
    <property type="term" value="P:TOR signaling"/>
    <property type="evidence" value="ECO:0007669"/>
    <property type="project" value="TreeGrafter"/>
</dbReference>
<evidence type="ECO:0000256" key="1">
    <source>
        <dbReference type="ARBA" id="ARBA00006658"/>
    </source>
</evidence>
<evidence type="ECO:0000313" key="4">
    <source>
        <dbReference type="Proteomes" id="UP000193218"/>
    </source>
</evidence>
<dbReference type="FunCoup" id="A0A1Y1U945">
    <property type="interactions" value="494"/>
</dbReference>
<dbReference type="PANTHER" id="PTHR21021:SF16">
    <property type="entry name" value="TIP41-LIKE PROTEIN"/>
    <property type="match status" value="1"/>
</dbReference>
<keyword evidence="4" id="KW-1185">Reference proteome</keyword>
<dbReference type="InParanoid" id="A0A1Y1U945"/>
<dbReference type="RefSeq" id="XP_021868314.1">
    <property type="nucleotide sequence ID" value="XM_022017081.1"/>
</dbReference>
<proteinExistence type="inferred from homology"/>
<name>A0A1Y1U945_9TREE</name>
<dbReference type="Pfam" id="PF04176">
    <property type="entry name" value="TIP41"/>
    <property type="match status" value="1"/>
</dbReference>
<evidence type="ECO:0000313" key="3">
    <source>
        <dbReference type="EMBL" id="ORX34026.1"/>
    </source>
</evidence>
<dbReference type="AlphaFoldDB" id="A0A1Y1U945"/>
<dbReference type="EMBL" id="NBSH01000016">
    <property type="protein sequence ID" value="ORX34026.1"/>
    <property type="molecule type" value="Genomic_DNA"/>
</dbReference>
<dbReference type="OrthoDB" id="10253878at2759"/>
<evidence type="ECO:0000256" key="2">
    <source>
        <dbReference type="SAM" id="MobiDB-lite"/>
    </source>
</evidence>
<dbReference type="GeneID" id="33558890"/>
<gene>
    <name evidence="3" type="ORF">BD324DRAFT_638079</name>
</gene>
<dbReference type="InterPro" id="IPR007303">
    <property type="entry name" value="TIP41-like"/>
</dbReference>
<feature type="compositionally biased region" description="Low complexity" evidence="2">
    <location>
        <begin position="80"/>
        <end position="89"/>
    </location>
</feature>
<feature type="region of interest" description="Disordered" evidence="2">
    <location>
        <begin position="77"/>
        <end position="107"/>
    </location>
</feature>
<feature type="compositionally biased region" description="Polar residues" evidence="2">
    <location>
        <begin position="90"/>
        <end position="107"/>
    </location>
</feature>
<organism evidence="3 4">
    <name type="scientific">Kockovaella imperatae</name>
    <dbReference type="NCBI Taxonomy" id="4999"/>
    <lineage>
        <taxon>Eukaryota</taxon>
        <taxon>Fungi</taxon>
        <taxon>Dikarya</taxon>
        <taxon>Basidiomycota</taxon>
        <taxon>Agaricomycotina</taxon>
        <taxon>Tremellomycetes</taxon>
        <taxon>Tremellales</taxon>
        <taxon>Cuniculitremaceae</taxon>
        <taxon>Kockovaella</taxon>
    </lineage>
</organism>
<dbReference type="GO" id="GO:0005829">
    <property type="term" value="C:cytosol"/>
    <property type="evidence" value="ECO:0007669"/>
    <property type="project" value="TreeGrafter"/>
</dbReference>
<accession>A0A1Y1U945</accession>
<sequence>MADAHPARLQTLPSMPRFTLKKDKYTNRIDVERWSITATKRPILNGKEIDSAEKRFGLPLPEMTFGNNSLVLIYDPTLPSSSSTSTTRSVNTRGSDDNAVSSAGGSSTNQRVVFDAMEALQGVAVGEGWEERVGGGVKVSMADKWSKSRRSPSLLSDTPVPEKPVRPHDWTYSTCYPGSSAPPTTSAFASSSSHSIPLELLARRDPSLDQILYYEDVPLFEDELHDHGGSMLNVRIRVMPHCLFILARLFVRVDNVLFRIHDVRVYHAFGSNEVIREVSGLEADYKEVKARLIKPEDLSPLTDQNWVSETMMSLAAKSVDEQGRPRLRSRITGKPWPGLGRRCEVLRLDSVERDIIQAGDKLSDLKVSQ</sequence>
<dbReference type="Proteomes" id="UP000193218">
    <property type="component" value="Unassembled WGS sequence"/>
</dbReference>